<dbReference type="eggNOG" id="KOG1238">
    <property type="taxonomic scope" value="Eukaryota"/>
</dbReference>
<dbReference type="InterPro" id="IPR012132">
    <property type="entry name" value="GMC_OxRdtase"/>
</dbReference>
<evidence type="ECO:0000259" key="17">
    <source>
        <dbReference type="PROSITE" id="PS00624"/>
    </source>
</evidence>
<feature type="binding site" evidence="15">
    <location>
        <position position="280"/>
    </location>
    <ligand>
        <name>FAD</name>
        <dbReference type="ChEBI" id="CHEBI:57692"/>
    </ligand>
</feature>
<protein>
    <recommendedName>
        <fullName evidence="5">pyranose dehydrogenase (acceptor)</fullName>
        <ecNumber evidence="5">1.1.99.29</ecNumber>
    </recommendedName>
</protein>
<feature type="domain" description="Glucose-methanol-choline oxidoreductase N-terminal" evidence="17">
    <location>
        <begin position="324"/>
        <end position="338"/>
    </location>
</feature>
<feature type="chain" id="PRO_5002724803" description="pyranose dehydrogenase (acceptor)" evidence="16">
    <location>
        <begin position="24"/>
        <end position="536"/>
    </location>
</feature>
<keyword evidence="6" id="KW-0964">Secreted</keyword>
<evidence type="ECO:0000256" key="12">
    <source>
        <dbReference type="ARBA" id="ARBA00034029"/>
    </source>
</evidence>
<dbReference type="PANTHER" id="PTHR11552:SF147">
    <property type="entry name" value="CHOLINE DEHYDROGENASE, MITOCHONDRIAL"/>
    <property type="match status" value="1"/>
</dbReference>
<dbReference type="InterPro" id="IPR036188">
    <property type="entry name" value="FAD/NAD-bd_sf"/>
</dbReference>
<organism evidence="18 19">
    <name type="scientific">Coprinopsis cinerea (strain Okayama-7 / 130 / ATCC MYA-4618 / FGSC 9003)</name>
    <name type="common">Inky cap fungus</name>
    <name type="synonym">Hormographiella aspergillata</name>
    <dbReference type="NCBI Taxonomy" id="240176"/>
    <lineage>
        <taxon>Eukaryota</taxon>
        <taxon>Fungi</taxon>
        <taxon>Dikarya</taxon>
        <taxon>Basidiomycota</taxon>
        <taxon>Agaricomycotina</taxon>
        <taxon>Agaricomycetes</taxon>
        <taxon>Agaricomycetidae</taxon>
        <taxon>Agaricales</taxon>
        <taxon>Agaricineae</taxon>
        <taxon>Psathyrellaceae</taxon>
        <taxon>Coprinopsis</taxon>
    </lineage>
</organism>
<evidence type="ECO:0000256" key="1">
    <source>
        <dbReference type="ARBA" id="ARBA00001974"/>
    </source>
</evidence>
<dbReference type="OrthoDB" id="269227at2759"/>
<comment type="subcellular location">
    <subcellularLocation>
        <location evidence="2">Secreted</location>
    </subcellularLocation>
</comment>
<dbReference type="InParanoid" id="A8NSV9"/>
<dbReference type="InterPro" id="IPR007867">
    <property type="entry name" value="GMC_OxRtase_C"/>
</dbReference>
<gene>
    <name evidence="18" type="ORF">CC1G_12262</name>
</gene>
<dbReference type="GO" id="GO:0005576">
    <property type="term" value="C:extracellular region"/>
    <property type="evidence" value="ECO:0007669"/>
    <property type="project" value="UniProtKB-SubCell"/>
</dbReference>
<dbReference type="Gene3D" id="3.30.560.10">
    <property type="entry name" value="Glucose Oxidase, domain 3"/>
    <property type="match status" value="1"/>
</dbReference>
<dbReference type="EC" id="1.1.99.29" evidence="5"/>
<dbReference type="PIRSF" id="PIRSF000137">
    <property type="entry name" value="Alcohol_oxidase"/>
    <property type="match status" value="1"/>
</dbReference>
<proteinExistence type="inferred from homology"/>
<evidence type="ECO:0000256" key="10">
    <source>
        <dbReference type="ARBA" id="ARBA00033986"/>
    </source>
</evidence>
<dbReference type="Pfam" id="PF00732">
    <property type="entry name" value="GMC_oxred_N"/>
    <property type="match status" value="1"/>
</dbReference>
<keyword evidence="19" id="KW-1185">Reference proteome</keyword>
<keyword evidence="8 15" id="KW-0274">FAD</keyword>
<feature type="signal peptide" evidence="16">
    <location>
        <begin position="1"/>
        <end position="23"/>
    </location>
</feature>
<dbReference type="RefSeq" id="XP_001836103.1">
    <property type="nucleotide sequence ID" value="XM_001836051.1"/>
</dbReference>
<evidence type="ECO:0000256" key="13">
    <source>
        <dbReference type="ARBA" id="ARBA00034050"/>
    </source>
</evidence>
<comment type="catalytic activity">
    <reaction evidence="12">
        <text>pyranose + acceptor = pyranos-3-ulose + reduced acceptor.</text>
        <dbReference type="EC" id="1.1.99.29"/>
    </reaction>
</comment>
<dbReference type="VEuPathDB" id="FungiDB:CC1G_12262"/>
<dbReference type="GO" id="GO:0033718">
    <property type="term" value="F:pyranose dehydrogenase (acceptor) activity"/>
    <property type="evidence" value="ECO:0007669"/>
    <property type="project" value="UniProtKB-EC"/>
</dbReference>
<evidence type="ECO:0000256" key="2">
    <source>
        <dbReference type="ARBA" id="ARBA00004613"/>
    </source>
</evidence>
<comment type="cofactor">
    <cofactor evidence="1 15">
        <name>FAD</name>
        <dbReference type="ChEBI" id="CHEBI:57692"/>
    </cofactor>
</comment>
<dbReference type="Gene3D" id="3.50.50.60">
    <property type="entry name" value="FAD/NAD(P)-binding domain"/>
    <property type="match status" value="1"/>
</dbReference>
<comment type="catalytic activity">
    <reaction evidence="11">
        <text>pyranose + acceptor = pyranos-2,3-diulose + reduced acceptor.</text>
        <dbReference type="EC" id="1.1.99.29"/>
    </reaction>
</comment>
<comment type="similarity">
    <text evidence="3">Belongs to the GMC oxidoreductase family.</text>
</comment>
<comment type="function">
    <text evidence="9">Catalyzes the single-oxidation or sequential double oxidation reaction of carbohydrates primarily at carbon-2 and/or carbon-3 with the concomitant reduction of the flavin. The enzyme exhibits a broad sugar substrate specificity, oxidizing different aldopyranoses to the corresponding C-1, C-2, C-3 or C-1,2, C-2,3 and C-3,4 (di)dehydro sugars with substrate-specific regioselectivity. Accepts only a narrow range of electron acceptors such as substituted benzoquinones and complexed metal ions and reacts extremely slowly with O(2) as acceptor. May play a role in the natural recycling of plant matter by oxidizing all major monosaccharides in lignocellulose and by reducing quinone compounds or reactive radical species generated during lignin depolymerization.</text>
</comment>
<dbReference type="PROSITE" id="PS00624">
    <property type="entry name" value="GMC_OXRED_2"/>
    <property type="match status" value="1"/>
</dbReference>
<keyword evidence="7" id="KW-0285">Flavoprotein</keyword>
<dbReference type="InterPro" id="IPR000172">
    <property type="entry name" value="GMC_OxRdtase_N"/>
</dbReference>
<evidence type="ECO:0000313" key="18">
    <source>
        <dbReference type="EMBL" id="EAU85705.1"/>
    </source>
</evidence>
<comment type="subunit">
    <text evidence="4">Monomer.</text>
</comment>
<accession>A8NSV9</accession>
<comment type="caution">
    <text evidence="18">The sequence shown here is derived from an EMBL/GenBank/DDBJ whole genome shotgun (WGS) entry which is preliminary data.</text>
</comment>
<evidence type="ECO:0000256" key="9">
    <source>
        <dbReference type="ARBA" id="ARBA00024699"/>
    </source>
</evidence>
<dbReference type="Proteomes" id="UP000001861">
    <property type="component" value="Unassembled WGS sequence"/>
</dbReference>
<evidence type="ECO:0000313" key="19">
    <source>
        <dbReference type="Proteomes" id="UP000001861"/>
    </source>
</evidence>
<evidence type="ECO:0000256" key="4">
    <source>
        <dbReference type="ARBA" id="ARBA00011245"/>
    </source>
</evidence>
<evidence type="ECO:0000256" key="6">
    <source>
        <dbReference type="ARBA" id="ARBA00022525"/>
    </source>
</evidence>
<keyword evidence="16" id="KW-0732">Signal</keyword>
<comment type="catalytic activity">
    <reaction evidence="14">
        <text>a pyranoside + acceptor = a pyranosid-3,4-diulose + reduced acceptor.</text>
        <dbReference type="EC" id="1.1.99.29"/>
    </reaction>
</comment>
<dbReference type="PANTHER" id="PTHR11552">
    <property type="entry name" value="GLUCOSE-METHANOL-CHOLINE GMC OXIDOREDUCTASE"/>
    <property type="match status" value="1"/>
</dbReference>
<dbReference type="KEGG" id="cci:CC1G_12262"/>
<evidence type="ECO:0000256" key="14">
    <source>
        <dbReference type="ARBA" id="ARBA00034059"/>
    </source>
</evidence>
<evidence type="ECO:0000256" key="5">
    <source>
        <dbReference type="ARBA" id="ARBA00013177"/>
    </source>
</evidence>
<dbReference type="Pfam" id="PF05199">
    <property type="entry name" value="GMC_oxred_C"/>
    <property type="match status" value="1"/>
</dbReference>
<name>A8NSV9_COPC7</name>
<dbReference type="SUPFAM" id="SSF54373">
    <property type="entry name" value="FAD-linked reductases, C-terminal domain"/>
    <property type="match status" value="1"/>
</dbReference>
<reference evidence="18 19" key="1">
    <citation type="journal article" date="2010" name="Proc. Natl. Acad. Sci. U.S.A.">
        <title>Insights into evolution of multicellular fungi from the assembled chromosomes of the mushroom Coprinopsis cinerea (Coprinus cinereus).</title>
        <authorList>
            <person name="Stajich J.E."/>
            <person name="Wilke S.K."/>
            <person name="Ahren D."/>
            <person name="Au C.H."/>
            <person name="Birren B.W."/>
            <person name="Borodovsky M."/>
            <person name="Burns C."/>
            <person name="Canback B."/>
            <person name="Casselton L.A."/>
            <person name="Cheng C.K."/>
            <person name="Deng J."/>
            <person name="Dietrich F.S."/>
            <person name="Fargo D.C."/>
            <person name="Farman M.L."/>
            <person name="Gathman A.C."/>
            <person name="Goldberg J."/>
            <person name="Guigo R."/>
            <person name="Hoegger P.J."/>
            <person name="Hooker J.B."/>
            <person name="Huggins A."/>
            <person name="James T.Y."/>
            <person name="Kamada T."/>
            <person name="Kilaru S."/>
            <person name="Kodira C."/>
            <person name="Kues U."/>
            <person name="Kupfer D."/>
            <person name="Kwan H.S."/>
            <person name="Lomsadze A."/>
            <person name="Li W."/>
            <person name="Lilly W.W."/>
            <person name="Ma L.J."/>
            <person name="Mackey A.J."/>
            <person name="Manning G."/>
            <person name="Martin F."/>
            <person name="Muraguchi H."/>
            <person name="Natvig D.O."/>
            <person name="Palmerini H."/>
            <person name="Ramesh M.A."/>
            <person name="Rehmeyer C.J."/>
            <person name="Roe B.A."/>
            <person name="Shenoy N."/>
            <person name="Stanke M."/>
            <person name="Ter-Hovhannisyan V."/>
            <person name="Tunlid A."/>
            <person name="Velagapudi R."/>
            <person name="Vision T.J."/>
            <person name="Zeng Q."/>
            <person name="Zolan M.E."/>
            <person name="Pukkila P.J."/>
        </authorList>
    </citation>
    <scope>NUCLEOTIDE SEQUENCE [LARGE SCALE GENOMIC DNA]</scope>
    <source>
        <strain evidence="19">Okayama-7 / 130 / ATCC MYA-4618 / FGSC 9003</strain>
    </source>
</reference>
<evidence type="ECO:0000256" key="3">
    <source>
        <dbReference type="ARBA" id="ARBA00010790"/>
    </source>
</evidence>
<evidence type="ECO:0000256" key="16">
    <source>
        <dbReference type="SAM" id="SignalP"/>
    </source>
</evidence>
<evidence type="ECO:0000256" key="11">
    <source>
        <dbReference type="ARBA" id="ARBA00034010"/>
    </source>
</evidence>
<evidence type="ECO:0000256" key="15">
    <source>
        <dbReference type="PIRSR" id="PIRSR000137-2"/>
    </source>
</evidence>
<dbReference type="SUPFAM" id="SSF51905">
    <property type="entry name" value="FAD/NAD(P)-binding domain"/>
    <property type="match status" value="1"/>
</dbReference>
<dbReference type="AlphaFoldDB" id="A8NSV9"/>
<sequence>MAFRFALLQFVLLAQLLITPACAVIVDSFAALPANTTYDFVIVGGGNSGAVQLVKDTGNPRPVLAHRLSSNPRWKVLVIEAGPTHESEDAFRTRVPGFTFSLERTIHDWNFTSTPQAGLNNREVPLFRGHILGGSSSINGMFYTRGSAADYDRWARVTGDKGWSWRRMVPYIKRSEKWTEPADGHDTTGRYNPSVHGNNGLVSVSIVGYSQAIDDAVIDASAELGGDFSYDVDVNDGNQLGVGWVQATVGNGERSSAATSYLAPQYANRPNLHILVNHRVTRLVTSGMRKGVPSLRTVQFAPRNSPGSPVMEVTAKKEVILSAGAYGTPQILLLSGVGNPSELQAKGITPVVDLPGVGKNMTDHPMLIMPWAVGIPGTIVPTPELQEQWLDEWNTSKTGPLTILGINHNAWIRIPPESDIWNDFEDPSSGEHTPHVEFGIIGGAMQSAPPPVIMSSVIPVQPLSRGSVTLASSDPFADPVIDSGVLTSPFDMFTFKYGISEMKRFFNASAWQEYNLTLAEVPEDEDDWDEWIRNVA</sequence>
<evidence type="ECO:0000256" key="7">
    <source>
        <dbReference type="ARBA" id="ARBA00022630"/>
    </source>
</evidence>
<dbReference type="GeneID" id="6012642"/>
<comment type="catalytic activity">
    <reaction evidence="10">
        <text>pyranose + acceptor = pyranos-2-ulose + reduced acceptor.</text>
        <dbReference type="EC" id="1.1.99.29"/>
    </reaction>
</comment>
<evidence type="ECO:0000256" key="8">
    <source>
        <dbReference type="ARBA" id="ARBA00022827"/>
    </source>
</evidence>
<comment type="catalytic activity">
    <reaction evidence="13">
        <text>a pyranoside + acceptor = a pyranosid-3-ulose + reduced acceptor.</text>
        <dbReference type="EC" id="1.1.99.29"/>
    </reaction>
</comment>
<dbReference type="EMBL" id="AACS02000008">
    <property type="protein sequence ID" value="EAU85705.1"/>
    <property type="molecule type" value="Genomic_DNA"/>
</dbReference>
<dbReference type="OMA" id="NQDETGH"/>
<dbReference type="GO" id="GO:0050660">
    <property type="term" value="F:flavin adenine dinucleotide binding"/>
    <property type="evidence" value="ECO:0007669"/>
    <property type="project" value="InterPro"/>
</dbReference>